<dbReference type="EMBL" id="JBBWWR010000008">
    <property type="protein sequence ID" value="KAK8962479.1"/>
    <property type="molecule type" value="Genomic_DNA"/>
</dbReference>
<reference evidence="2 3" key="1">
    <citation type="journal article" date="2022" name="Nat. Plants">
        <title>Genomes of leafy and leafless Platanthera orchids illuminate the evolution of mycoheterotrophy.</title>
        <authorList>
            <person name="Li M.H."/>
            <person name="Liu K.W."/>
            <person name="Li Z."/>
            <person name="Lu H.C."/>
            <person name="Ye Q.L."/>
            <person name="Zhang D."/>
            <person name="Wang J.Y."/>
            <person name="Li Y.F."/>
            <person name="Zhong Z.M."/>
            <person name="Liu X."/>
            <person name="Yu X."/>
            <person name="Liu D.K."/>
            <person name="Tu X.D."/>
            <person name="Liu B."/>
            <person name="Hao Y."/>
            <person name="Liao X.Y."/>
            <person name="Jiang Y.T."/>
            <person name="Sun W.H."/>
            <person name="Chen J."/>
            <person name="Chen Y.Q."/>
            <person name="Ai Y."/>
            <person name="Zhai J.W."/>
            <person name="Wu S.S."/>
            <person name="Zhou Z."/>
            <person name="Hsiao Y.Y."/>
            <person name="Wu W.L."/>
            <person name="Chen Y.Y."/>
            <person name="Lin Y.F."/>
            <person name="Hsu J.L."/>
            <person name="Li C.Y."/>
            <person name="Wang Z.W."/>
            <person name="Zhao X."/>
            <person name="Zhong W.Y."/>
            <person name="Ma X.K."/>
            <person name="Ma L."/>
            <person name="Huang J."/>
            <person name="Chen G.Z."/>
            <person name="Huang M.Z."/>
            <person name="Huang L."/>
            <person name="Peng D.H."/>
            <person name="Luo Y.B."/>
            <person name="Zou S.Q."/>
            <person name="Chen S.P."/>
            <person name="Lan S."/>
            <person name="Tsai W.C."/>
            <person name="Van de Peer Y."/>
            <person name="Liu Z.J."/>
        </authorList>
    </citation>
    <scope>NUCLEOTIDE SEQUENCE [LARGE SCALE GENOMIC DNA]</scope>
    <source>
        <strain evidence="2">Lor288</strain>
    </source>
</reference>
<gene>
    <name evidence="2" type="ORF">KSP40_PGU013380</name>
</gene>
<accession>A0ABR2MFX1</accession>
<protein>
    <submittedName>
        <fullName evidence="2">Uncharacterized protein</fullName>
    </submittedName>
</protein>
<evidence type="ECO:0000313" key="3">
    <source>
        <dbReference type="Proteomes" id="UP001412067"/>
    </source>
</evidence>
<organism evidence="2 3">
    <name type="scientific">Platanthera guangdongensis</name>
    <dbReference type="NCBI Taxonomy" id="2320717"/>
    <lineage>
        <taxon>Eukaryota</taxon>
        <taxon>Viridiplantae</taxon>
        <taxon>Streptophyta</taxon>
        <taxon>Embryophyta</taxon>
        <taxon>Tracheophyta</taxon>
        <taxon>Spermatophyta</taxon>
        <taxon>Magnoliopsida</taxon>
        <taxon>Liliopsida</taxon>
        <taxon>Asparagales</taxon>
        <taxon>Orchidaceae</taxon>
        <taxon>Orchidoideae</taxon>
        <taxon>Orchideae</taxon>
        <taxon>Orchidinae</taxon>
        <taxon>Platanthera</taxon>
    </lineage>
</organism>
<name>A0ABR2MFX1_9ASPA</name>
<sequence>MTCRSRFRGGGSVGHINGDAKLADYFSTSHNQANESALRPRRSSRLKGITAIYEQSCRFEKSLHESIHSPPMQNQNAVDIADSDGTSTINITLKDLLTRCKNRKRGASSAQSSVDMQEHNIAIMKSEEQSELEETLFSLKSRKRKSSPSTSEKLSNFAEPGSRSSPTETIPVHAFSLISEGGLREASLNETNVDESSAASEAGLMHEMESLNGKMSGFPSQSSIALGSPISAFEINEIIETYLDKSENGESTMNSSSPCINKCDLDNNSLCEGLDNVSQGEDCGKPCSDMSSTMEPITRVIIEQSRLEFEGTAPSVCSIENFKHNSNLPAKVLEKDGQHGFQFEVLLPFDKEVIESSCKMLTCSMEDDIWYAENMKQYKKVIASLTPEFKISSCYDDFGGAMADSGVSLSIQNHENFADEVKNSYMYKNNCLVSINGHTNPNTGRDEENNMVYGDCSEQVSEYMQPASVYTPNSISQMTLVDASCAIVQAGSPYVNTCEDRKKDSHNGDSDSDCSLSTAYCPLDGDKWALQPDNLPPSQLFMLDKCLESQPCRTNVSDLPDETKLSGETICRFSESQLNVKDGLSKSTFFLDTIVDLPGSSFLKSSAKICAERKITNTPKEERQTISTQFGGNQCAEIDHPTKKLLSNRKEISPNSQEKLLRALNNGSLDDVVKLSNSMQKLCFDKGAAKCPLSSFLSNRETFVEERMFKKPKVINQSFPEVTKGILKSPNSTCSNPCCSKNSSIHARTHDAILFSQRQMQDTENITTKLLQGLSSLKSIVEETLFSGPSSFPSDLTLDEIRLAAKHASKLEATTKKWLAMMTKDCNRFCKIMRLEENKLASPVSDLHKGRKKITFADEAGGTLCHFKVYEQQPVAFIVPKS</sequence>
<dbReference type="PANTHER" id="PTHR34461:SF2">
    <property type="entry name" value="EXPRESSED PROTEIN"/>
    <property type="match status" value="1"/>
</dbReference>
<comment type="caution">
    <text evidence="2">The sequence shown here is derived from an EMBL/GenBank/DDBJ whole genome shotgun (WGS) entry which is preliminary data.</text>
</comment>
<proteinExistence type="predicted"/>
<dbReference type="PANTHER" id="PTHR34461">
    <property type="entry name" value="EXPRESSED PROTEIN"/>
    <property type="match status" value="1"/>
</dbReference>
<keyword evidence="3" id="KW-1185">Reference proteome</keyword>
<feature type="region of interest" description="Disordered" evidence="1">
    <location>
        <begin position="139"/>
        <end position="169"/>
    </location>
</feature>
<evidence type="ECO:0000256" key="1">
    <source>
        <dbReference type="SAM" id="MobiDB-lite"/>
    </source>
</evidence>
<evidence type="ECO:0000313" key="2">
    <source>
        <dbReference type="EMBL" id="KAK8962479.1"/>
    </source>
</evidence>
<dbReference type="Proteomes" id="UP001412067">
    <property type="component" value="Unassembled WGS sequence"/>
</dbReference>